<dbReference type="Proteomes" id="UP000634136">
    <property type="component" value="Unassembled WGS sequence"/>
</dbReference>
<reference evidence="2" key="1">
    <citation type="submission" date="2020-09" db="EMBL/GenBank/DDBJ databases">
        <title>Genome-Enabled Discovery of Anthraquinone Biosynthesis in Senna tora.</title>
        <authorList>
            <person name="Kang S.-H."/>
            <person name="Pandey R.P."/>
            <person name="Lee C.-M."/>
            <person name="Sim J.-S."/>
            <person name="Jeong J.-T."/>
            <person name="Choi B.-S."/>
            <person name="Jung M."/>
            <person name="Ginzburg D."/>
            <person name="Zhao K."/>
            <person name="Won S.Y."/>
            <person name="Oh T.-J."/>
            <person name="Yu Y."/>
            <person name="Kim N.-H."/>
            <person name="Lee O.R."/>
            <person name="Lee T.-H."/>
            <person name="Bashyal P."/>
            <person name="Kim T.-S."/>
            <person name="Lee W.-H."/>
            <person name="Kawkins C."/>
            <person name="Kim C.-K."/>
            <person name="Kim J.S."/>
            <person name="Ahn B.O."/>
            <person name="Rhee S.Y."/>
            <person name="Sohng J.K."/>
        </authorList>
    </citation>
    <scope>NUCLEOTIDE SEQUENCE</scope>
    <source>
        <tissue evidence="2">Leaf</tissue>
    </source>
</reference>
<feature type="compositionally biased region" description="Basic residues" evidence="1">
    <location>
        <begin position="9"/>
        <end position="23"/>
    </location>
</feature>
<dbReference type="AlphaFoldDB" id="A0A834X919"/>
<name>A0A834X919_9FABA</name>
<accession>A0A834X919</accession>
<comment type="caution">
    <text evidence="2">The sequence shown here is derived from an EMBL/GenBank/DDBJ whole genome shotgun (WGS) entry which is preliminary data.</text>
</comment>
<gene>
    <name evidence="2" type="ORF">G2W53_003009</name>
</gene>
<evidence type="ECO:0000256" key="1">
    <source>
        <dbReference type="SAM" id="MobiDB-lite"/>
    </source>
</evidence>
<evidence type="ECO:0000313" key="2">
    <source>
        <dbReference type="EMBL" id="KAF7840711.1"/>
    </source>
</evidence>
<evidence type="ECO:0000313" key="3">
    <source>
        <dbReference type="Proteomes" id="UP000634136"/>
    </source>
</evidence>
<organism evidence="2 3">
    <name type="scientific">Senna tora</name>
    <dbReference type="NCBI Taxonomy" id="362788"/>
    <lineage>
        <taxon>Eukaryota</taxon>
        <taxon>Viridiplantae</taxon>
        <taxon>Streptophyta</taxon>
        <taxon>Embryophyta</taxon>
        <taxon>Tracheophyta</taxon>
        <taxon>Spermatophyta</taxon>
        <taxon>Magnoliopsida</taxon>
        <taxon>eudicotyledons</taxon>
        <taxon>Gunneridae</taxon>
        <taxon>Pentapetalae</taxon>
        <taxon>rosids</taxon>
        <taxon>fabids</taxon>
        <taxon>Fabales</taxon>
        <taxon>Fabaceae</taxon>
        <taxon>Caesalpinioideae</taxon>
        <taxon>Cassia clade</taxon>
        <taxon>Senna</taxon>
    </lineage>
</organism>
<protein>
    <submittedName>
        <fullName evidence="2">Uncharacterized protein</fullName>
    </submittedName>
</protein>
<keyword evidence="3" id="KW-1185">Reference proteome</keyword>
<proteinExistence type="predicted"/>
<feature type="region of interest" description="Disordered" evidence="1">
    <location>
        <begin position="1"/>
        <end position="81"/>
    </location>
</feature>
<sequence>MESDQKSKTGQKKRTCLKLRRTTVNRDQRPQSSTSGFRRTSDVKNHRQRYQREAPTATILTVRSHRSGGGRPTSGGPEKTL</sequence>
<dbReference type="EMBL" id="JAAIUW010000002">
    <property type="protein sequence ID" value="KAF7840711.1"/>
    <property type="molecule type" value="Genomic_DNA"/>
</dbReference>